<evidence type="ECO:0000313" key="1">
    <source>
        <dbReference type="EMBL" id="GFI41383.1"/>
    </source>
</evidence>
<reference evidence="1 2" key="1">
    <citation type="journal article" date="2020" name="Microbiome">
        <title>Single-cell genomics of uncultured bacteria reveals dietary fiber responders in the mouse gut microbiota.</title>
        <authorList>
            <person name="Chijiiwa R."/>
            <person name="Hosokawa M."/>
            <person name="Kogawa M."/>
            <person name="Nishikawa Y."/>
            <person name="Ide K."/>
            <person name="Sakanashi C."/>
            <person name="Takahashi K."/>
            <person name="Takeyama H."/>
        </authorList>
    </citation>
    <scope>NUCLEOTIDE SEQUENCE [LARGE SCALE GENOMIC DNA]</scope>
    <source>
        <strain evidence="1">IMSAGC_017</strain>
    </source>
</reference>
<protein>
    <submittedName>
        <fullName evidence="1">Uncharacterized protein</fullName>
    </submittedName>
</protein>
<dbReference type="RefSeq" id="WP_285945491.1">
    <property type="nucleotide sequence ID" value="NZ_CAQSPN010000072.1"/>
</dbReference>
<name>A0A829ZAI8_9FIRM</name>
<sequence>MYYKRDLNRAANESEKQEIYERGLAEGEIKGFAKGTLRENIDLIEARYGIRDEEWASSLNIKQLKEIKKIIFEEVVYEKFKQRIEEIHE</sequence>
<comment type="caution">
    <text evidence="1">The sequence shown here is derived from an EMBL/GenBank/DDBJ whole genome shotgun (WGS) entry which is preliminary data.</text>
</comment>
<dbReference type="AlphaFoldDB" id="A0A829ZAI8"/>
<proteinExistence type="predicted"/>
<accession>A0A829ZAI8</accession>
<gene>
    <name evidence="1" type="ORF">IMSAGC017_01426</name>
</gene>
<organism evidence="1 2">
    <name type="scientific">Thomasclavelia cocleata</name>
    <dbReference type="NCBI Taxonomy" id="69824"/>
    <lineage>
        <taxon>Bacteria</taxon>
        <taxon>Bacillati</taxon>
        <taxon>Bacillota</taxon>
        <taxon>Erysipelotrichia</taxon>
        <taxon>Erysipelotrichales</taxon>
        <taxon>Coprobacillaceae</taxon>
        <taxon>Thomasclavelia</taxon>
    </lineage>
</organism>
<evidence type="ECO:0000313" key="2">
    <source>
        <dbReference type="Proteomes" id="UP000490821"/>
    </source>
</evidence>
<dbReference type="Proteomes" id="UP000490821">
    <property type="component" value="Unassembled WGS sequence"/>
</dbReference>
<dbReference type="EMBL" id="BLMI01000174">
    <property type="protein sequence ID" value="GFI41383.1"/>
    <property type="molecule type" value="Genomic_DNA"/>
</dbReference>